<gene>
    <name evidence="2" type="ORF">EDC56_3635</name>
</gene>
<dbReference type="PANTHER" id="PTHR43441:SF2">
    <property type="entry name" value="FAMILY ACETYLTRANSFERASE, PUTATIVE (AFU_ORTHOLOGUE AFUA_7G00850)-RELATED"/>
    <property type="match status" value="1"/>
</dbReference>
<sequence length="177" mass="20252">MIKNDQIIIRAIAERDLEELIVVLGDNDALGDFMPGDFVSEATFKKNFQEHGFIREKSERYVITCREGRLLGSIGLFKSIPYVDGLELGYYIFNHECRGKGYASQAVRLLANHLFKTRRINRLELRMAVANTPSVRVAVKAGFTHEGILREASFANGEYHDMHSYALLRREWAATRQ</sequence>
<dbReference type="RefSeq" id="WP_123713961.1">
    <property type="nucleotide sequence ID" value="NZ_RKHR01000008.1"/>
</dbReference>
<organism evidence="2 3">
    <name type="scientific">Sinobacterium caligoides</name>
    <dbReference type="NCBI Taxonomy" id="933926"/>
    <lineage>
        <taxon>Bacteria</taxon>
        <taxon>Pseudomonadati</taxon>
        <taxon>Pseudomonadota</taxon>
        <taxon>Gammaproteobacteria</taxon>
        <taxon>Cellvibrionales</taxon>
        <taxon>Spongiibacteraceae</taxon>
        <taxon>Sinobacterium</taxon>
    </lineage>
</organism>
<dbReference type="EMBL" id="RKHR01000008">
    <property type="protein sequence ID" value="ROR97966.1"/>
    <property type="molecule type" value="Genomic_DNA"/>
</dbReference>
<dbReference type="Pfam" id="PF13302">
    <property type="entry name" value="Acetyltransf_3"/>
    <property type="match status" value="1"/>
</dbReference>
<dbReference type="GO" id="GO:0005737">
    <property type="term" value="C:cytoplasm"/>
    <property type="evidence" value="ECO:0007669"/>
    <property type="project" value="TreeGrafter"/>
</dbReference>
<dbReference type="PANTHER" id="PTHR43441">
    <property type="entry name" value="RIBOSOMAL-PROTEIN-SERINE ACETYLTRANSFERASE"/>
    <property type="match status" value="1"/>
</dbReference>
<evidence type="ECO:0000313" key="3">
    <source>
        <dbReference type="Proteomes" id="UP000275394"/>
    </source>
</evidence>
<proteinExistence type="predicted"/>
<dbReference type="Gene3D" id="3.40.630.30">
    <property type="match status" value="1"/>
</dbReference>
<dbReference type="SUPFAM" id="SSF55729">
    <property type="entry name" value="Acyl-CoA N-acyltransferases (Nat)"/>
    <property type="match status" value="1"/>
</dbReference>
<name>A0A3N2DDW4_9GAMM</name>
<feature type="domain" description="N-acetyltransferase" evidence="1">
    <location>
        <begin position="7"/>
        <end position="171"/>
    </location>
</feature>
<dbReference type="InterPro" id="IPR051908">
    <property type="entry name" value="Ribosomal_N-acetyltransferase"/>
</dbReference>
<dbReference type="InterPro" id="IPR016181">
    <property type="entry name" value="Acyl_CoA_acyltransferase"/>
</dbReference>
<dbReference type="Proteomes" id="UP000275394">
    <property type="component" value="Unassembled WGS sequence"/>
</dbReference>
<evidence type="ECO:0000313" key="2">
    <source>
        <dbReference type="EMBL" id="ROR97966.1"/>
    </source>
</evidence>
<dbReference type="AlphaFoldDB" id="A0A3N2DDW4"/>
<comment type="caution">
    <text evidence="2">The sequence shown here is derived from an EMBL/GenBank/DDBJ whole genome shotgun (WGS) entry which is preliminary data.</text>
</comment>
<dbReference type="GO" id="GO:1990189">
    <property type="term" value="F:protein N-terminal-serine acetyltransferase activity"/>
    <property type="evidence" value="ECO:0007669"/>
    <property type="project" value="TreeGrafter"/>
</dbReference>
<keyword evidence="2" id="KW-0808">Transferase</keyword>
<evidence type="ECO:0000259" key="1">
    <source>
        <dbReference type="PROSITE" id="PS51186"/>
    </source>
</evidence>
<protein>
    <submittedName>
        <fullName evidence="2">Ribosomal-protein-serine acetyltransferase</fullName>
    </submittedName>
</protein>
<dbReference type="OrthoDB" id="7852312at2"/>
<keyword evidence="3" id="KW-1185">Reference proteome</keyword>
<dbReference type="PROSITE" id="PS51186">
    <property type="entry name" value="GNAT"/>
    <property type="match status" value="1"/>
</dbReference>
<reference evidence="2 3" key="1">
    <citation type="submission" date="2018-11" db="EMBL/GenBank/DDBJ databases">
        <title>Genomic Encyclopedia of Type Strains, Phase IV (KMG-IV): sequencing the most valuable type-strain genomes for metagenomic binning, comparative biology and taxonomic classification.</title>
        <authorList>
            <person name="Goeker M."/>
        </authorList>
    </citation>
    <scope>NUCLEOTIDE SEQUENCE [LARGE SCALE GENOMIC DNA]</scope>
    <source>
        <strain evidence="2 3">DSM 100316</strain>
    </source>
</reference>
<dbReference type="GO" id="GO:0008999">
    <property type="term" value="F:protein-N-terminal-alanine acetyltransferase activity"/>
    <property type="evidence" value="ECO:0007669"/>
    <property type="project" value="TreeGrafter"/>
</dbReference>
<accession>A0A3N2DDW4</accession>
<dbReference type="InterPro" id="IPR000182">
    <property type="entry name" value="GNAT_dom"/>
</dbReference>